<keyword evidence="10" id="KW-1185">Reference proteome</keyword>
<dbReference type="SUPFAM" id="SSF52833">
    <property type="entry name" value="Thioredoxin-like"/>
    <property type="match status" value="1"/>
</dbReference>
<evidence type="ECO:0000256" key="6">
    <source>
        <dbReference type="ARBA" id="ARBA00023284"/>
    </source>
</evidence>
<reference evidence="10" key="1">
    <citation type="submission" date="2018-07" db="EMBL/GenBank/DDBJ databases">
        <authorList>
            <person name="Peiro R."/>
            <person name="Begona"/>
            <person name="Cbmso G."/>
            <person name="Lopez M."/>
            <person name="Gonzalez S."/>
        </authorList>
    </citation>
    <scope>NUCLEOTIDE SEQUENCE [LARGE SCALE GENOMIC DNA]</scope>
</reference>
<dbReference type="CDD" id="cd03023">
    <property type="entry name" value="DsbA_Com1_like"/>
    <property type="match status" value="1"/>
</dbReference>
<accession>A0A376AB93</accession>
<comment type="function">
    <text evidence="1">May be required for disulfide bond formation in some proteins.</text>
</comment>
<dbReference type="Gene3D" id="3.40.30.10">
    <property type="entry name" value="Glutaredoxin"/>
    <property type="match status" value="1"/>
</dbReference>
<evidence type="ECO:0000256" key="1">
    <source>
        <dbReference type="ARBA" id="ARBA00003565"/>
    </source>
</evidence>
<dbReference type="InterPro" id="IPR012336">
    <property type="entry name" value="Thioredoxin-like_fold"/>
</dbReference>
<dbReference type="PANTHER" id="PTHR13887:SF14">
    <property type="entry name" value="DISULFIDE BOND FORMATION PROTEIN D"/>
    <property type="match status" value="1"/>
</dbReference>
<dbReference type="EMBL" id="UEYP01000018">
    <property type="protein sequence ID" value="SSC65119.1"/>
    <property type="molecule type" value="Genomic_DNA"/>
</dbReference>
<keyword evidence="6" id="KW-0676">Redox-active center</keyword>
<evidence type="ECO:0000259" key="8">
    <source>
        <dbReference type="PROSITE" id="PS51352"/>
    </source>
</evidence>
<feature type="domain" description="Thioredoxin" evidence="8">
    <location>
        <begin position="24"/>
        <end position="202"/>
    </location>
</feature>
<keyword evidence="3 7" id="KW-0732">Signal</keyword>
<keyword evidence="4" id="KW-0560">Oxidoreductase</keyword>
<dbReference type="InterPro" id="IPR036249">
    <property type="entry name" value="Thioredoxin-like_sf"/>
</dbReference>
<feature type="chain" id="PRO_5016904485" description="Thioredoxin domain-containing protein" evidence="7">
    <location>
        <begin position="28"/>
        <end position="203"/>
    </location>
</feature>
<dbReference type="RefSeq" id="WP_115672253.1">
    <property type="nucleotide sequence ID" value="NZ_UEYP01000018.1"/>
</dbReference>
<dbReference type="Pfam" id="PF13462">
    <property type="entry name" value="Thioredoxin_4"/>
    <property type="match status" value="1"/>
</dbReference>
<proteinExistence type="inferred from homology"/>
<evidence type="ECO:0000256" key="4">
    <source>
        <dbReference type="ARBA" id="ARBA00023002"/>
    </source>
</evidence>
<evidence type="ECO:0000256" key="7">
    <source>
        <dbReference type="SAM" id="SignalP"/>
    </source>
</evidence>
<dbReference type="Proteomes" id="UP000254764">
    <property type="component" value="Unassembled WGS sequence"/>
</dbReference>
<evidence type="ECO:0000256" key="3">
    <source>
        <dbReference type="ARBA" id="ARBA00022729"/>
    </source>
</evidence>
<organism evidence="9 10">
    <name type="scientific">Ciceribacter selenitireducens ATCC BAA-1503</name>
    <dbReference type="NCBI Taxonomy" id="1336235"/>
    <lineage>
        <taxon>Bacteria</taxon>
        <taxon>Pseudomonadati</taxon>
        <taxon>Pseudomonadota</taxon>
        <taxon>Alphaproteobacteria</taxon>
        <taxon>Hyphomicrobiales</taxon>
        <taxon>Rhizobiaceae</taxon>
        <taxon>Ciceribacter</taxon>
    </lineage>
</organism>
<name>A0A376AB93_9HYPH</name>
<evidence type="ECO:0000313" key="9">
    <source>
        <dbReference type="EMBL" id="SSC65119.1"/>
    </source>
</evidence>
<keyword evidence="5" id="KW-1015">Disulfide bond</keyword>
<dbReference type="PANTHER" id="PTHR13887">
    <property type="entry name" value="GLUTATHIONE S-TRANSFERASE KAPPA"/>
    <property type="match status" value="1"/>
</dbReference>
<evidence type="ECO:0000256" key="2">
    <source>
        <dbReference type="ARBA" id="ARBA00005791"/>
    </source>
</evidence>
<gene>
    <name evidence="9" type="ORF">RHIZ70_827</name>
</gene>
<feature type="signal peptide" evidence="7">
    <location>
        <begin position="1"/>
        <end position="27"/>
    </location>
</feature>
<dbReference type="AlphaFoldDB" id="A0A376AB93"/>
<comment type="similarity">
    <text evidence="2">Belongs to the thioredoxin family. DsbA subfamily.</text>
</comment>
<dbReference type="GO" id="GO:0016491">
    <property type="term" value="F:oxidoreductase activity"/>
    <property type="evidence" value="ECO:0007669"/>
    <property type="project" value="UniProtKB-KW"/>
</dbReference>
<dbReference type="OrthoDB" id="9780147at2"/>
<evidence type="ECO:0000313" key="10">
    <source>
        <dbReference type="Proteomes" id="UP000254764"/>
    </source>
</evidence>
<sequence length="203" mass="21886">MLTRRTVLTSSLALGTFALLGNRVALGQQLTQEEVFNDKDAPVLGNPKGDVTVVEFFDYQCPYCKSSHPTVKKVIEKDGNVKLLMKDWPIFGDASIFAAQAVLGAAQIGKYEVTFEALMKTKGKLTHEDVESTLIGAGLSMTELASAVNKHTAKISGLLDRNYAQATAFNFAGTPAFVIGSSLYPGVLDEKRLIDAIAKARQS</sequence>
<dbReference type="InterPro" id="IPR013766">
    <property type="entry name" value="Thioredoxin_domain"/>
</dbReference>
<evidence type="ECO:0000256" key="5">
    <source>
        <dbReference type="ARBA" id="ARBA00023157"/>
    </source>
</evidence>
<protein>
    <recommendedName>
        <fullName evidence="8">Thioredoxin domain-containing protein</fullName>
    </recommendedName>
</protein>
<dbReference type="PROSITE" id="PS51352">
    <property type="entry name" value="THIOREDOXIN_2"/>
    <property type="match status" value="1"/>
</dbReference>